<gene>
    <name evidence="3" type="ORF">R77569_04886</name>
    <name evidence="2" type="ORF">R77591_02111</name>
</gene>
<evidence type="ECO:0000313" key="4">
    <source>
        <dbReference type="Proteomes" id="UP001190002"/>
    </source>
</evidence>
<dbReference type="RefSeq" id="WP_063392422.1">
    <property type="nucleotide sequence ID" value="NZ_CATVWW010000003.1"/>
</dbReference>
<dbReference type="PROSITE" id="PS51352">
    <property type="entry name" value="THIOREDOXIN_2"/>
    <property type="match status" value="1"/>
</dbReference>
<dbReference type="SUPFAM" id="SSF52833">
    <property type="entry name" value="Thioredoxin-like"/>
    <property type="match status" value="1"/>
</dbReference>
<dbReference type="InterPro" id="IPR036249">
    <property type="entry name" value="Thioredoxin-like_sf"/>
</dbReference>
<organism evidence="2 4">
    <name type="scientific">Ralstonia mannitolilytica</name>
    <dbReference type="NCBI Taxonomy" id="105219"/>
    <lineage>
        <taxon>Bacteria</taxon>
        <taxon>Pseudomonadati</taxon>
        <taxon>Pseudomonadota</taxon>
        <taxon>Betaproteobacteria</taxon>
        <taxon>Burkholderiales</taxon>
        <taxon>Burkholderiaceae</taxon>
        <taxon>Ralstonia</taxon>
    </lineage>
</organism>
<accession>A0AAD2EH05</accession>
<evidence type="ECO:0000313" key="3">
    <source>
        <dbReference type="EMBL" id="CAJ0899095.1"/>
    </source>
</evidence>
<dbReference type="EMBL" id="CATVXE010000007">
    <property type="protein sequence ID" value="CAJ0682960.1"/>
    <property type="molecule type" value="Genomic_DNA"/>
</dbReference>
<dbReference type="CDD" id="cd02947">
    <property type="entry name" value="TRX_family"/>
    <property type="match status" value="1"/>
</dbReference>
<proteinExistence type="predicted"/>
<dbReference type="AlphaFoldDB" id="A0AAD2EH05"/>
<evidence type="ECO:0000313" key="2">
    <source>
        <dbReference type="EMBL" id="CAJ0682960.1"/>
    </source>
</evidence>
<name>A0AAD2EH05_9RALS</name>
<protein>
    <recommendedName>
        <fullName evidence="1">Thioredoxin domain-containing protein</fullName>
    </recommendedName>
</protein>
<dbReference type="Proteomes" id="UP001190002">
    <property type="component" value="Unassembled WGS sequence"/>
</dbReference>
<keyword evidence="5" id="KW-1185">Reference proteome</keyword>
<dbReference type="Gene3D" id="3.40.30.10">
    <property type="entry name" value="Glutaredoxin"/>
    <property type="match status" value="1"/>
</dbReference>
<dbReference type="Pfam" id="PF00085">
    <property type="entry name" value="Thioredoxin"/>
    <property type="match status" value="1"/>
</dbReference>
<dbReference type="InterPro" id="IPR013766">
    <property type="entry name" value="Thioredoxin_domain"/>
</dbReference>
<evidence type="ECO:0000313" key="5">
    <source>
        <dbReference type="Proteomes" id="UP001190452"/>
    </source>
</evidence>
<dbReference type="EMBL" id="CAUDKV010000035">
    <property type="protein sequence ID" value="CAJ0899095.1"/>
    <property type="molecule type" value="Genomic_DNA"/>
</dbReference>
<dbReference type="Proteomes" id="UP001190452">
    <property type="component" value="Unassembled WGS sequence"/>
</dbReference>
<feature type="domain" description="Thioredoxin" evidence="1">
    <location>
        <begin position="1"/>
        <end position="131"/>
    </location>
</feature>
<evidence type="ECO:0000259" key="1">
    <source>
        <dbReference type="PROSITE" id="PS51352"/>
    </source>
</evidence>
<comment type="caution">
    <text evidence="2">The sequence shown here is derived from an EMBL/GenBank/DDBJ whole genome shotgun (WGS) entry which is preliminary data.</text>
</comment>
<reference evidence="2 5" key="1">
    <citation type="submission" date="2023-07" db="EMBL/GenBank/DDBJ databases">
        <authorList>
            <person name="Peeters C."/>
        </authorList>
    </citation>
    <scope>NUCLEOTIDE SEQUENCE</scope>
    <source>
        <strain evidence="3 5">R-77569</strain>
        <strain evidence="2">R-77591</strain>
    </source>
</reference>
<sequence>MPLLSPDTDTDIAALREHIHHGRWLVACLCAEWCGTCRSYRATFADLAVRHPECCFVWVDVEDHADALGDFDVENFPTLLVQRMDDAGDVLFFGPVLPHAGVVEGLLSRDLAAAPAVPAAPDLRAWLLELV</sequence>